<sequence>MVQSLFSARKFWLVVFVFSLIVGTTVLPHVTSNVAYAQDIGPGLPGGNDTPDPSDGDAPNLTDINNAAKNALDIWSGAIFDATTYIPAVLSELVVQLLSFGLWVSGVFFNFIVDETIVRAAQGALGSNSEHVLRPGIETAWKLIRDLINISFIFILLYQAIQLILGRANKAGKTIVRVAAVALLINFSIFITQVIVDASNIISIGFYDAFTTISNSTDPTDTVTERGYAGGISNAYMNALGIQSAWDGLTKTLEIGGQSSTFILSTNLLISLFLIVTMFVFTAAAIMLLVRYILIIFLAILSPLAFAGIILPGTQSYSKKWWETLTGQALFAPVFMIMTWVNLTLISALYSNPDRKDLGDFMESLVAGTSTQIGVDVLESLFNFSLIIGTAIASLILAKQIANRGGSAFGSLTNYIGGAALSGAGWAGRRSFGRFGQYVSDNDRLKEWSRTGKYGSKYLAQAGLWAGDRTAKSSFEPRSTKLGGIIFDGMGKAGGEGGFAKMAETKASAYEASIKRRAGATQTTRDALAKAEKDLAKKKTDLAKETKGTAAYFSAQQAVWDAEKNVVKQKKNVADETKRSERQMAAGLPATSWPGKVFIPNQKARELTAEKMTKIDDEKERDKETTRVTNEHISSILGDPIPATLRPEQITALRDVASKLQGKQIATMKTDLLKSKHLAPYITPQALDTLRKKDELSAPDRSAISGNIKSFIADTKTYPDLFTPEERDNAAKLDTYLGSTVGLTYWA</sequence>
<keyword evidence="1" id="KW-0472">Membrane</keyword>
<feature type="transmembrane region" description="Helical" evidence="1">
    <location>
        <begin position="380"/>
        <end position="398"/>
    </location>
</feature>
<feature type="transmembrane region" description="Helical" evidence="1">
    <location>
        <begin position="174"/>
        <end position="196"/>
    </location>
</feature>
<keyword evidence="1" id="KW-1133">Transmembrane helix</keyword>
<comment type="caution">
    <text evidence="2">The sequence shown here is derived from an EMBL/GenBank/DDBJ whole genome shotgun (WGS) entry which is preliminary data.</text>
</comment>
<evidence type="ECO:0000313" key="2">
    <source>
        <dbReference type="EMBL" id="PIR37276.1"/>
    </source>
</evidence>
<feature type="transmembrane region" description="Helical" evidence="1">
    <location>
        <begin position="268"/>
        <end position="286"/>
    </location>
</feature>
<gene>
    <name evidence="2" type="ORF">COV34_03585</name>
</gene>
<proteinExistence type="predicted"/>
<keyword evidence="1" id="KW-0812">Transmembrane</keyword>
<organism evidence="2 3">
    <name type="scientific">Candidatus Zambryskibacteria bacterium CG10_big_fil_rev_8_21_14_0_10_42_12</name>
    <dbReference type="NCBI Taxonomy" id="1975115"/>
    <lineage>
        <taxon>Bacteria</taxon>
        <taxon>Candidatus Zambryskiibacteriota</taxon>
    </lineage>
</organism>
<dbReference type="AlphaFoldDB" id="A0A2H0QTM5"/>
<feature type="transmembrane region" description="Helical" evidence="1">
    <location>
        <begin position="292"/>
        <end position="313"/>
    </location>
</feature>
<feature type="transmembrane region" description="Helical" evidence="1">
    <location>
        <begin position="147"/>
        <end position="168"/>
    </location>
</feature>
<dbReference type="Proteomes" id="UP000231333">
    <property type="component" value="Unassembled WGS sequence"/>
</dbReference>
<feature type="transmembrane region" description="Helical" evidence="1">
    <location>
        <begin position="93"/>
        <end position="113"/>
    </location>
</feature>
<feature type="transmembrane region" description="Helical" evidence="1">
    <location>
        <begin position="12"/>
        <end position="30"/>
    </location>
</feature>
<dbReference type="EMBL" id="PCXL01000026">
    <property type="protein sequence ID" value="PIR37276.1"/>
    <property type="molecule type" value="Genomic_DNA"/>
</dbReference>
<reference evidence="2 3" key="1">
    <citation type="submission" date="2017-09" db="EMBL/GenBank/DDBJ databases">
        <title>Depth-based differentiation of microbial function through sediment-hosted aquifers and enrichment of novel symbionts in the deep terrestrial subsurface.</title>
        <authorList>
            <person name="Probst A.J."/>
            <person name="Ladd B."/>
            <person name="Jarett J.K."/>
            <person name="Geller-Mcgrath D.E."/>
            <person name="Sieber C.M."/>
            <person name="Emerson J.B."/>
            <person name="Anantharaman K."/>
            <person name="Thomas B.C."/>
            <person name="Malmstrom R."/>
            <person name="Stieglmeier M."/>
            <person name="Klingl A."/>
            <person name="Woyke T."/>
            <person name="Ryan C.M."/>
            <person name="Banfield J.F."/>
        </authorList>
    </citation>
    <scope>NUCLEOTIDE SEQUENCE [LARGE SCALE GENOMIC DNA]</scope>
    <source>
        <strain evidence="2">CG10_big_fil_rev_8_21_14_0_10_42_12</strain>
    </source>
</reference>
<evidence type="ECO:0000256" key="1">
    <source>
        <dbReference type="SAM" id="Phobius"/>
    </source>
</evidence>
<accession>A0A2H0QTM5</accession>
<evidence type="ECO:0000313" key="3">
    <source>
        <dbReference type="Proteomes" id="UP000231333"/>
    </source>
</evidence>
<evidence type="ECO:0008006" key="4">
    <source>
        <dbReference type="Google" id="ProtNLM"/>
    </source>
</evidence>
<feature type="transmembrane region" description="Helical" evidence="1">
    <location>
        <begin position="325"/>
        <end position="350"/>
    </location>
</feature>
<name>A0A2H0QTM5_9BACT</name>
<protein>
    <recommendedName>
        <fullName evidence="4">TrbL/VirB6 plasmid conjugal transfer protein</fullName>
    </recommendedName>
</protein>